<accession>A0A4Z2GSG4</accession>
<gene>
    <name evidence="1" type="ORF">EYF80_033544</name>
</gene>
<keyword evidence="2" id="KW-1185">Reference proteome</keyword>
<comment type="caution">
    <text evidence="1">The sequence shown here is derived from an EMBL/GenBank/DDBJ whole genome shotgun (WGS) entry which is preliminary data.</text>
</comment>
<reference evidence="1 2" key="1">
    <citation type="submission" date="2019-03" db="EMBL/GenBank/DDBJ databases">
        <title>First draft genome of Liparis tanakae, snailfish: a comprehensive survey of snailfish specific genes.</title>
        <authorList>
            <person name="Kim W."/>
            <person name="Song I."/>
            <person name="Jeong J.-H."/>
            <person name="Kim D."/>
            <person name="Kim S."/>
            <person name="Ryu S."/>
            <person name="Song J.Y."/>
            <person name="Lee S.K."/>
        </authorList>
    </citation>
    <scope>NUCLEOTIDE SEQUENCE [LARGE SCALE GENOMIC DNA]</scope>
    <source>
        <tissue evidence="1">Muscle</tissue>
    </source>
</reference>
<name>A0A4Z2GSG4_9TELE</name>
<dbReference type="EMBL" id="SRLO01000433">
    <property type="protein sequence ID" value="TNN56251.1"/>
    <property type="molecule type" value="Genomic_DNA"/>
</dbReference>
<evidence type="ECO:0000313" key="1">
    <source>
        <dbReference type="EMBL" id="TNN56251.1"/>
    </source>
</evidence>
<dbReference type="AlphaFoldDB" id="A0A4Z2GSG4"/>
<evidence type="ECO:0000313" key="2">
    <source>
        <dbReference type="Proteomes" id="UP000314294"/>
    </source>
</evidence>
<proteinExistence type="predicted"/>
<sequence length="135" mass="14348">MPFLAGRGVAARIYHIAVGLAAAPRSVNTRRASEPGPRGNAQSLPPPLMFVFLPHTAAEQPSSRSRALAGLIMHRCCLDPYVGEGDECVGVAGANDRPRVELDHPVLESFIALQVLPIKTRYSVPSLPTPQCAVG</sequence>
<organism evidence="1 2">
    <name type="scientific">Liparis tanakae</name>
    <name type="common">Tanaka's snailfish</name>
    <dbReference type="NCBI Taxonomy" id="230148"/>
    <lineage>
        <taxon>Eukaryota</taxon>
        <taxon>Metazoa</taxon>
        <taxon>Chordata</taxon>
        <taxon>Craniata</taxon>
        <taxon>Vertebrata</taxon>
        <taxon>Euteleostomi</taxon>
        <taxon>Actinopterygii</taxon>
        <taxon>Neopterygii</taxon>
        <taxon>Teleostei</taxon>
        <taxon>Neoteleostei</taxon>
        <taxon>Acanthomorphata</taxon>
        <taxon>Eupercaria</taxon>
        <taxon>Perciformes</taxon>
        <taxon>Cottioidei</taxon>
        <taxon>Cottales</taxon>
        <taxon>Liparidae</taxon>
        <taxon>Liparis</taxon>
    </lineage>
</organism>
<dbReference type="Proteomes" id="UP000314294">
    <property type="component" value="Unassembled WGS sequence"/>
</dbReference>
<protein>
    <submittedName>
        <fullName evidence="1">Uncharacterized protein</fullName>
    </submittedName>
</protein>